<feature type="region of interest" description="Disordered" evidence="1">
    <location>
        <begin position="1"/>
        <end position="29"/>
    </location>
</feature>
<evidence type="ECO:0000313" key="2">
    <source>
        <dbReference type="EMBL" id="AHJ62842.1"/>
    </source>
</evidence>
<proteinExistence type="predicted"/>
<reference evidence="3" key="1">
    <citation type="submission" date="2012-06" db="EMBL/GenBank/DDBJ databases">
        <title>Genome analysis of multiple Granulibacter bethesdensis isolates demonstrates substantial genome diversity.</title>
        <authorList>
            <person name="Greenberg D.E."/>
            <person name="Porcella S.F."/>
            <person name="Zarember K."/>
            <person name="Zelazny A.M."/>
            <person name="Bruno D."/>
            <person name="Martens C."/>
            <person name="Barbian K.D."/>
            <person name="Jaske E."/>
            <person name="Holland S.M."/>
        </authorList>
    </citation>
    <scope>NUCLEOTIDE SEQUENCE [LARGE SCALE GENOMIC DNA]</scope>
    <source>
        <strain evidence="3">CGDNIH3</strain>
    </source>
</reference>
<protein>
    <submittedName>
        <fullName evidence="2">Uncharacterized protein</fullName>
    </submittedName>
</protein>
<accession>A0AAN0VFK9</accession>
<sequence>MRYSLQKTPPHSRLRENRPAGSGSRTACNLSHPAVSITCLRHDGGRWQGSGGLEAGSQ</sequence>
<gene>
    <name evidence="2" type="ORF">GbCGDNIH3_7129</name>
</gene>
<name>A0AAN0VFK9_9PROT</name>
<evidence type="ECO:0000313" key="3">
    <source>
        <dbReference type="Proteomes" id="UP000019438"/>
    </source>
</evidence>
<evidence type="ECO:0000256" key="1">
    <source>
        <dbReference type="SAM" id="MobiDB-lite"/>
    </source>
</evidence>
<dbReference type="EMBL" id="CP003181">
    <property type="protein sequence ID" value="AHJ62842.1"/>
    <property type="molecule type" value="Genomic_DNA"/>
</dbReference>
<dbReference type="AlphaFoldDB" id="A0AAN0VFK9"/>
<organism evidence="2 3">
    <name type="scientific">Granulibacter bethesdensis</name>
    <dbReference type="NCBI Taxonomy" id="364410"/>
    <lineage>
        <taxon>Bacteria</taxon>
        <taxon>Pseudomonadati</taxon>
        <taxon>Pseudomonadota</taxon>
        <taxon>Alphaproteobacteria</taxon>
        <taxon>Acetobacterales</taxon>
        <taxon>Acetobacteraceae</taxon>
        <taxon>Granulibacter</taxon>
    </lineage>
</organism>
<dbReference type="KEGG" id="gbc:GbCGDNIH3_7129"/>
<dbReference type="Proteomes" id="UP000019438">
    <property type="component" value="Chromosome"/>
</dbReference>